<dbReference type="AlphaFoldDB" id="A0A3M6QE79"/>
<dbReference type="EMBL" id="RDQL01000004">
    <property type="protein sequence ID" value="RMX00961.1"/>
    <property type="molecule type" value="Genomic_DNA"/>
</dbReference>
<keyword evidence="2" id="KW-1185">Reference proteome</keyword>
<organism evidence="1 2">
    <name type="scientific">Allofranklinella schreckenbergeri</name>
    <dbReference type="NCBI Taxonomy" id="1076744"/>
    <lineage>
        <taxon>Bacteria</taxon>
        <taxon>Pseudomonadati</taxon>
        <taxon>Pseudomonadota</taxon>
        <taxon>Betaproteobacteria</taxon>
        <taxon>Burkholderiales</taxon>
        <taxon>Comamonadaceae</taxon>
        <taxon>Allofranklinella</taxon>
    </lineage>
</organism>
<comment type="caution">
    <text evidence="1">The sequence shown here is derived from an EMBL/GenBank/DDBJ whole genome shotgun (WGS) entry which is preliminary data.</text>
</comment>
<reference evidence="1 2" key="1">
    <citation type="submission" date="2018-10" db="EMBL/GenBank/DDBJ databases">
        <title>Comamonadaceae CDC group NO-1 genome sequencing and assembly.</title>
        <authorList>
            <person name="Bernier A.-M."/>
            <person name="Bernard K."/>
        </authorList>
    </citation>
    <scope>NUCLEOTIDE SEQUENCE [LARGE SCALE GENOMIC DNA]</scope>
    <source>
        <strain evidence="1 2">NML161473</strain>
    </source>
</reference>
<gene>
    <name evidence="1" type="ORF">EBQ25_03920</name>
</gene>
<name>A0A3M6QE79_9BURK</name>
<evidence type="ECO:0000313" key="2">
    <source>
        <dbReference type="Proteomes" id="UP000267035"/>
    </source>
</evidence>
<protein>
    <submittedName>
        <fullName evidence="1">Uncharacterized protein</fullName>
    </submittedName>
</protein>
<accession>A0A3M6QE79</accession>
<sequence>MGLLAPVKTVRRSLGKQKHLRAFWISDILKKLPSMRHAEILRGLVPIANCKGLMLFLIRVKKPFLPIRHFL</sequence>
<evidence type="ECO:0000313" key="1">
    <source>
        <dbReference type="EMBL" id="RMX00961.1"/>
    </source>
</evidence>
<dbReference type="Proteomes" id="UP000267035">
    <property type="component" value="Unassembled WGS sequence"/>
</dbReference>
<proteinExistence type="predicted"/>